<evidence type="ECO:0000256" key="1">
    <source>
        <dbReference type="SAM" id="Phobius"/>
    </source>
</evidence>
<keyword evidence="1" id="KW-1133">Transmembrane helix</keyword>
<feature type="transmembrane region" description="Helical" evidence="1">
    <location>
        <begin position="53"/>
        <end position="86"/>
    </location>
</feature>
<dbReference type="OrthoDB" id="1151370at2"/>
<reference evidence="3 4" key="1">
    <citation type="submission" date="2018-11" db="EMBL/GenBank/DDBJ databases">
        <title>Flavobacterium sp. nov., YIM 102600 draft genome.</title>
        <authorList>
            <person name="Li G."/>
            <person name="Jiang Y."/>
        </authorList>
    </citation>
    <scope>NUCLEOTIDE SEQUENCE [LARGE SCALE GENOMIC DNA]</scope>
    <source>
        <strain evidence="3 4">YIM 102600</strain>
    </source>
</reference>
<keyword evidence="1" id="KW-0812">Transmembrane</keyword>
<evidence type="ECO:0000313" key="4">
    <source>
        <dbReference type="Proteomes" id="UP000271937"/>
    </source>
</evidence>
<dbReference type="InterPro" id="IPR046714">
    <property type="entry name" value="DUF6787"/>
</dbReference>
<sequence length="107" mass="12556">MNKLKQRWGITSNYQLVIIFIVFAINGSLSARISYYLMGLIGITKENTHWTFYYIILLVLVLPLYPFMLMGFGWLFGQSVFFFPFAKRMIRSMKLGFLLPKGKVEEK</sequence>
<dbReference type="Pfam" id="PF20584">
    <property type="entry name" value="DUF6787"/>
    <property type="match status" value="1"/>
</dbReference>
<gene>
    <name evidence="3" type="ORF">EG849_08510</name>
</gene>
<keyword evidence="3" id="KW-0808">Transferase</keyword>
<dbReference type="EMBL" id="RQVR01000008">
    <property type="protein sequence ID" value="RRJ91426.1"/>
    <property type="molecule type" value="Genomic_DNA"/>
</dbReference>
<keyword evidence="1" id="KW-0472">Membrane</keyword>
<evidence type="ECO:0000313" key="3">
    <source>
        <dbReference type="EMBL" id="RRJ91426.1"/>
    </source>
</evidence>
<dbReference type="AlphaFoldDB" id="A0A3P3WBM9"/>
<dbReference type="Proteomes" id="UP000271937">
    <property type="component" value="Unassembled WGS sequence"/>
</dbReference>
<comment type="caution">
    <text evidence="3">The sequence shown here is derived from an EMBL/GenBank/DDBJ whole genome shotgun (WGS) entry which is preliminary data.</text>
</comment>
<feature type="transmembrane region" description="Helical" evidence="1">
    <location>
        <begin position="12"/>
        <end position="33"/>
    </location>
</feature>
<dbReference type="RefSeq" id="WP_125012660.1">
    <property type="nucleotide sequence ID" value="NZ_RQVR01000008.1"/>
</dbReference>
<name>A0A3P3WBM9_9FLAO</name>
<accession>A0A3P3WBM9</accession>
<organism evidence="3 4">
    <name type="scientific">Flavobacterium macacae</name>
    <dbReference type="NCBI Taxonomy" id="2488993"/>
    <lineage>
        <taxon>Bacteria</taxon>
        <taxon>Pseudomonadati</taxon>
        <taxon>Bacteroidota</taxon>
        <taxon>Flavobacteriia</taxon>
        <taxon>Flavobacteriales</taxon>
        <taxon>Flavobacteriaceae</taxon>
        <taxon>Flavobacterium</taxon>
    </lineage>
</organism>
<evidence type="ECO:0000259" key="2">
    <source>
        <dbReference type="Pfam" id="PF20584"/>
    </source>
</evidence>
<keyword evidence="4" id="KW-1185">Reference proteome</keyword>
<protein>
    <submittedName>
        <fullName evidence="3">Diacylglyceryl transferase</fullName>
    </submittedName>
</protein>
<feature type="domain" description="DUF6787" evidence="2">
    <location>
        <begin position="18"/>
        <end position="97"/>
    </location>
</feature>
<proteinExistence type="predicted"/>
<dbReference type="GO" id="GO:0016740">
    <property type="term" value="F:transferase activity"/>
    <property type="evidence" value="ECO:0007669"/>
    <property type="project" value="UniProtKB-KW"/>
</dbReference>